<proteinExistence type="predicted"/>
<evidence type="ECO:0000313" key="2">
    <source>
        <dbReference type="EMBL" id="RDX82927.1"/>
    </source>
</evidence>
<dbReference type="InterPro" id="IPR041588">
    <property type="entry name" value="Integrase_H2C2"/>
</dbReference>
<dbReference type="Proteomes" id="UP000257109">
    <property type="component" value="Unassembled WGS sequence"/>
</dbReference>
<dbReference type="InterPro" id="IPR050951">
    <property type="entry name" value="Retrovirus_Pol_polyprotein"/>
</dbReference>
<feature type="non-terminal residue" evidence="2">
    <location>
        <position position="1"/>
    </location>
</feature>
<evidence type="ECO:0000313" key="3">
    <source>
        <dbReference type="Proteomes" id="UP000257109"/>
    </source>
</evidence>
<dbReference type="PANTHER" id="PTHR37984:SF5">
    <property type="entry name" value="PROTEIN NYNRIN-LIKE"/>
    <property type="match status" value="1"/>
</dbReference>
<feature type="domain" description="Integrase zinc-binding" evidence="1">
    <location>
        <begin position="67"/>
        <end position="121"/>
    </location>
</feature>
<keyword evidence="3" id="KW-1185">Reference proteome</keyword>
<protein>
    <recommendedName>
        <fullName evidence="1">Integrase zinc-binding domain-containing protein</fullName>
    </recommendedName>
</protein>
<dbReference type="EMBL" id="QJKJ01007507">
    <property type="protein sequence ID" value="RDX82927.1"/>
    <property type="molecule type" value="Genomic_DNA"/>
</dbReference>
<name>A0A371FX65_MUCPR</name>
<gene>
    <name evidence="2" type="ORF">CR513_36224</name>
</gene>
<accession>A0A371FX65</accession>
<dbReference type="Gene3D" id="1.10.340.70">
    <property type="match status" value="1"/>
</dbReference>
<sequence length="281" mass="32667">MLSKRHVLLTMLEAKLLGFECIKELYLVGDDFKEVYELCANSANRDFYRHDGFLFKEKRLCVPKSFIRELLVKEAHESDLLGHFGENNTYYILQELFFWPHMKMDLHHICDRCLVCKVAKSKIDFQRCSTLYLTINFLVTFGGSFGVSLTPSYSFPPLVILKQMETIEEVFYGKKLEVIGRKFYYFPAPFELVLWGSNSFNVINLSRFGIGTQVSHLRTNSLQKGEHDMDLDMLREDTHEGKESMETKELQDPITRGRMRKLKQEVYKKMGQGGPTKGLNA</sequence>
<evidence type="ECO:0000259" key="1">
    <source>
        <dbReference type="Pfam" id="PF17921"/>
    </source>
</evidence>
<dbReference type="OrthoDB" id="1933708at2759"/>
<dbReference type="FunFam" id="1.10.340.70:FF:000001">
    <property type="entry name" value="Retrovirus-related Pol polyprotein from transposon gypsy-like Protein"/>
    <property type="match status" value="1"/>
</dbReference>
<dbReference type="Pfam" id="PF17921">
    <property type="entry name" value="Integrase_H2C2"/>
    <property type="match status" value="1"/>
</dbReference>
<dbReference type="AlphaFoldDB" id="A0A371FX65"/>
<reference evidence="2" key="1">
    <citation type="submission" date="2018-05" db="EMBL/GenBank/DDBJ databases">
        <title>Draft genome of Mucuna pruriens seed.</title>
        <authorList>
            <person name="Nnadi N.E."/>
            <person name="Vos R."/>
            <person name="Hasami M.H."/>
            <person name="Devisetty U.K."/>
            <person name="Aguiy J.C."/>
        </authorList>
    </citation>
    <scope>NUCLEOTIDE SEQUENCE [LARGE SCALE GENOMIC DNA]</scope>
    <source>
        <strain evidence="2">JCA_2017</strain>
    </source>
</reference>
<dbReference type="PANTHER" id="PTHR37984">
    <property type="entry name" value="PROTEIN CBG26694"/>
    <property type="match status" value="1"/>
</dbReference>
<organism evidence="2 3">
    <name type="scientific">Mucuna pruriens</name>
    <name type="common">Velvet bean</name>
    <name type="synonym">Dolichos pruriens</name>
    <dbReference type="NCBI Taxonomy" id="157652"/>
    <lineage>
        <taxon>Eukaryota</taxon>
        <taxon>Viridiplantae</taxon>
        <taxon>Streptophyta</taxon>
        <taxon>Embryophyta</taxon>
        <taxon>Tracheophyta</taxon>
        <taxon>Spermatophyta</taxon>
        <taxon>Magnoliopsida</taxon>
        <taxon>eudicotyledons</taxon>
        <taxon>Gunneridae</taxon>
        <taxon>Pentapetalae</taxon>
        <taxon>rosids</taxon>
        <taxon>fabids</taxon>
        <taxon>Fabales</taxon>
        <taxon>Fabaceae</taxon>
        <taxon>Papilionoideae</taxon>
        <taxon>50 kb inversion clade</taxon>
        <taxon>NPAAA clade</taxon>
        <taxon>indigoferoid/millettioid clade</taxon>
        <taxon>Phaseoleae</taxon>
        <taxon>Mucuna</taxon>
    </lineage>
</organism>
<comment type="caution">
    <text evidence="2">The sequence shown here is derived from an EMBL/GenBank/DDBJ whole genome shotgun (WGS) entry which is preliminary data.</text>
</comment>